<dbReference type="PANTHER" id="PTHR10454:SF232">
    <property type="entry name" value="AT03047P-RELATED"/>
    <property type="match status" value="1"/>
</dbReference>
<evidence type="ECO:0000313" key="12">
    <source>
        <dbReference type="EMBL" id="ALQ43546.1"/>
    </source>
</evidence>
<dbReference type="Gene3D" id="3.40.50.1460">
    <property type="match status" value="1"/>
</dbReference>
<keyword evidence="4 12" id="KW-0378">Hydrolase</keyword>
<feature type="active site" evidence="7">
    <location>
        <position position="178"/>
    </location>
</feature>
<organism evidence="12">
    <name type="scientific">Rhipicephalus haemaphysaloides haemaphysaloides</name>
    <dbReference type="NCBI Taxonomy" id="237075"/>
    <lineage>
        <taxon>Eukaryota</taxon>
        <taxon>Metazoa</taxon>
        <taxon>Ecdysozoa</taxon>
        <taxon>Arthropoda</taxon>
        <taxon>Chelicerata</taxon>
        <taxon>Arachnida</taxon>
        <taxon>Acari</taxon>
        <taxon>Parasitiformes</taxon>
        <taxon>Ixodida</taxon>
        <taxon>Ixodoidea</taxon>
        <taxon>Ixodidae</taxon>
        <taxon>Rhipicephalinae</taxon>
        <taxon>Rhipicephalus</taxon>
        <taxon>Rhipicephalus</taxon>
    </lineage>
</organism>
<keyword evidence="6" id="KW-0865">Zymogen</keyword>
<dbReference type="PIRSF" id="PIRSF038001">
    <property type="entry name" value="Caspase_ICE"/>
    <property type="match status" value="1"/>
</dbReference>
<evidence type="ECO:0000256" key="4">
    <source>
        <dbReference type="ARBA" id="ARBA00022801"/>
    </source>
</evidence>
<accession>A0A0S2ZXT1</accession>
<keyword evidence="2" id="KW-0645">Protease</keyword>
<evidence type="ECO:0000256" key="8">
    <source>
        <dbReference type="RuleBase" id="RU003971"/>
    </source>
</evidence>
<evidence type="ECO:0000256" key="2">
    <source>
        <dbReference type="ARBA" id="ARBA00022670"/>
    </source>
</evidence>
<feature type="domain" description="Caspase family p20" evidence="11">
    <location>
        <begin position="58"/>
        <end position="182"/>
    </location>
</feature>
<dbReference type="GO" id="GO:1990525">
    <property type="term" value="F:BIR domain binding"/>
    <property type="evidence" value="ECO:0007669"/>
    <property type="project" value="UniProtKB-ARBA"/>
</dbReference>
<name>A0A0S2ZXT1_RHIHE</name>
<protein>
    <submittedName>
        <fullName evidence="12">Caspase-1</fullName>
        <ecNumber evidence="12">3.4.22.36</ecNumber>
    </submittedName>
</protein>
<dbReference type="Pfam" id="PF00656">
    <property type="entry name" value="Peptidase_C14"/>
    <property type="match status" value="1"/>
</dbReference>
<evidence type="ECO:0000259" key="11">
    <source>
        <dbReference type="PROSITE" id="PS50208"/>
    </source>
</evidence>
<dbReference type="PROSITE" id="PS50207">
    <property type="entry name" value="CASPASE_P10"/>
    <property type="match status" value="1"/>
</dbReference>
<dbReference type="EMBL" id="KT194090">
    <property type="protein sequence ID" value="ALQ43546.1"/>
    <property type="molecule type" value="mRNA"/>
</dbReference>
<dbReference type="FunFam" id="3.40.50.1460:FF:000001">
    <property type="entry name" value="Caspase-3 preproprotein"/>
    <property type="match status" value="1"/>
</dbReference>
<dbReference type="InterPro" id="IPR011600">
    <property type="entry name" value="Pept_C14_caspase"/>
</dbReference>
<dbReference type="PRINTS" id="PR00376">
    <property type="entry name" value="IL1BCENZYME"/>
</dbReference>
<proteinExistence type="evidence at transcript level"/>
<evidence type="ECO:0000256" key="5">
    <source>
        <dbReference type="ARBA" id="ARBA00022807"/>
    </source>
</evidence>
<evidence type="ECO:0000256" key="1">
    <source>
        <dbReference type="ARBA" id="ARBA00010134"/>
    </source>
</evidence>
<keyword evidence="3" id="KW-0053">Apoptosis</keyword>
<dbReference type="PROSITE" id="PS50208">
    <property type="entry name" value="CASPASE_P20"/>
    <property type="match status" value="1"/>
</dbReference>
<reference evidence="12" key="1">
    <citation type="submission" date="2015-06" db="EMBL/GenBank/DDBJ databases">
        <title>Differential sialotranscriptome of unfed and fed rhipicephalus haemaphysaloides, especially on differential expressed genes of cysteine proteases.</title>
        <authorList>
            <person name="Yu X."/>
            <person name="Gong H."/>
            <person name="Zhang H."/>
            <person name="Cao J."/>
            <person name="Zhou Y."/>
            <person name="Zhou J."/>
        </authorList>
    </citation>
    <scope>NUCLEOTIDE SEQUENCE</scope>
    <source>
        <tissue evidence="12">Salivary glands</tissue>
    </source>
</reference>
<dbReference type="GO" id="GO:0045751">
    <property type="term" value="P:negative regulation of Toll signaling pathway"/>
    <property type="evidence" value="ECO:0007669"/>
    <property type="project" value="UniProtKB-ARBA"/>
</dbReference>
<feature type="active site" evidence="7">
    <location>
        <position position="136"/>
    </location>
</feature>
<comment type="similarity">
    <text evidence="1 8">Belongs to the peptidase C14A family.</text>
</comment>
<dbReference type="PROSITE" id="PS01122">
    <property type="entry name" value="CASPASE_CYS"/>
    <property type="match status" value="1"/>
</dbReference>
<dbReference type="InterPro" id="IPR015917">
    <property type="entry name" value="Pept_C14A"/>
</dbReference>
<feature type="domain" description="Caspase family p10" evidence="10">
    <location>
        <begin position="199"/>
        <end position="296"/>
    </location>
</feature>
<dbReference type="AlphaFoldDB" id="A0A0S2ZXT1"/>
<sequence>MAGMSGDNLQALEKKASDNSESDARGIYDGIYGRQSASPPRVLPTSLEAEEYNMSHRRRGKCVIFNNRRFGRHTKLRERKGTDLDASNLQSIFHDLGFETVTYTDLSCKETKDTLEILGKQDYSDDDCFVCCFLTHGESDVLYGTDGKFPVDDVMEPFHSNVCPSLLGKPKLFFIQACRGDRLDSGAKAVLDTADSPTRIYHIHTHADVLTAYSTVPGFYSWENTPQVKGSWFIEALCLVLRERAHFSDLLSMLTVVCRRVALDYESYKPLKRKKHRKKQVPFVSSTLTRLVYFRAKPGAPYS</sequence>
<feature type="region of interest" description="Disordered" evidence="9">
    <location>
        <begin position="1"/>
        <end position="23"/>
    </location>
</feature>
<dbReference type="CDD" id="cd00032">
    <property type="entry name" value="CASc"/>
    <property type="match status" value="1"/>
</dbReference>
<evidence type="ECO:0000256" key="9">
    <source>
        <dbReference type="SAM" id="MobiDB-lite"/>
    </source>
</evidence>
<dbReference type="EC" id="3.4.22.36" evidence="12"/>
<dbReference type="PANTHER" id="PTHR10454">
    <property type="entry name" value="CASPASE"/>
    <property type="match status" value="1"/>
</dbReference>
<dbReference type="GO" id="GO:0016322">
    <property type="term" value="P:neuron remodeling"/>
    <property type="evidence" value="ECO:0007669"/>
    <property type="project" value="UniProtKB-ARBA"/>
</dbReference>
<dbReference type="GO" id="GO:0004197">
    <property type="term" value="F:cysteine-type endopeptidase activity"/>
    <property type="evidence" value="ECO:0007669"/>
    <property type="project" value="InterPro"/>
</dbReference>
<dbReference type="InterPro" id="IPR002398">
    <property type="entry name" value="Pept_C14"/>
</dbReference>
<dbReference type="SMART" id="SM00115">
    <property type="entry name" value="CASc"/>
    <property type="match status" value="1"/>
</dbReference>
<evidence type="ECO:0000256" key="7">
    <source>
        <dbReference type="PIRSR" id="PIRSR038001-1"/>
    </source>
</evidence>
<dbReference type="SUPFAM" id="SSF52129">
    <property type="entry name" value="Caspase-like"/>
    <property type="match status" value="1"/>
</dbReference>
<dbReference type="InterPro" id="IPR002138">
    <property type="entry name" value="Pept_C14_p10"/>
</dbReference>
<evidence type="ECO:0000256" key="3">
    <source>
        <dbReference type="ARBA" id="ARBA00022703"/>
    </source>
</evidence>
<feature type="compositionally biased region" description="Basic and acidic residues" evidence="9">
    <location>
        <begin position="12"/>
        <end position="23"/>
    </location>
</feature>
<dbReference type="InterPro" id="IPR001309">
    <property type="entry name" value="Pept_C14_p20"/>
</dbReference>
<dbReference type="InterPro" id="IPR029030">
    <property type="entry name" value="Caspase-like_dom_sf"/>
</dbReference>
<dbReference type="GO" id="GO:0043525">
    <property type="term" value="P:positive regulation of neuron apoptotic process"/>
    <property type="evidence" value="ECO:0007669"/>
    <property type="project" value="TreeGrafter"/>
</dbReference>
<keyword evidence="5" id="KW-0788">Thiol protease</keyword>
<dbReference type="GO" id="GO:0045476">
    <property type="term" value="P:nurse cell apoptotic process"/>
    <property type="evidence" value="ECO:0007669"/>
    <property type="project" value="UniProtKB-ARBA"/>
</dbReference>
<evidence type="ECO:0000256" key="6">
    <source>
        <dbReference type="ARBA" id="ARBA00023145"/>
    </source>
</evidence>
<evidence type="ECO:0000259" key="10">
    <source>
        <dbReference type="PROSITE" id="PS50207"/>
    </source>
</evidence>
<dbReference type="InterPro" id="IPR033139">
    <property type="entry name" value="Caspase_cys_AS"/>
</dbReference>
<dbReference type="GO" id="GO:0006508">
    <property type="term" value="P:proteolysis"/>
    <property type="evidence" value="ECO:0007669"/>
    <property type="project" value="UniProtKB-KW"/>
</dbReference>
<dbReference type="GO" id="GO:0005737">
    <property type="term" value="C:cytoplasm"/>
    <property type="evidence" value="ECO:0007669"/>
    <property type="project" value="TreeGrafter"/>
</dbReference>